<dbReference type="AlphaFoldDB" id="A0A410FS81"/>
<protein>
    <submittedName>
        <fullName evidence="2">Uncharacterized protein</fullName>
    </submittedName>
</protein>
<evidence type="ECO:0000313" key="2">
    <source>
        <dbReference type="EMBL" id="QAA75955.1"/>
    </source>
</evidence>
<evidence type="ECO:0000256" key="1">
    <source>
        <dbReference type="SAM" id="MobiDB-lite"/>
    </source>
</evidence>
<feature type="compositionally biased region" description="Basic and acidic residues" evidence="1">
    <location>
        <begin position="109"/>
        <end position="119"/>
    </location>
</feature>
<dbReference type="EMBL" id="CP034928">
    <property type="protein sequence ID" value="QAA75955.1"/>
    <property type="molecule type" value="Genomic_DNA"/>
</dbReference>
<sequence>MGWKDRLRREFFEADREFVDTILPVGSVDRAAFGLLADATRYVLVEEAGEVHLRAEIAAQREVLASLARAGAAVKAPDAQEAVARFAALWEAKARHRGTWDAAVAHARQGGEVEQRPRDVPAAPGGSFWSRLWRRRPPREGG</sequence>
<feature type="region of interest" description="Disordered" evidence="1">
    <location>
        <begin position="107"/>
        <end position="142"/>
    </location>
</feature>
<evidence type="ECO:0000313" key="3">
    <source>
        <dbReference type="Proteomes" id="UP000287233"/>
    </source>
</evidence>
<proteinExistence type="predicted"/>
<dbReference type="Proteomes" id="UP000287233">
    <property type="component" value="Chromosome"/>
</dbReference>
<gene>
    <name evidence="2" type="ORF">BIP78_0187</name>
</gene>
<name>A0A410FS81_BIPS1</name>
<organism evidence="2 3">
    <name type="scientific">Bipolaricaulis sibiricus</name>
    <dbReference type="NCBI Taxonomy" id="2501609"/>
    <lineage>
        <taxon>Bacteria</taxon>
        <taxon>Candidatus Bipolaricaulota</taxon>
        <taxon>Candidatus Bipolaricaulia</taxon>
        <taxon>Candidatus Bipolaricaulales</taxon>
        <taxon>Candidatus Bipolaricaulaceae</taxon>
        <taxon>Candidatus Bipolaricaulis</taxon>
    </lineage>
</organism>
<dbReference type="KEGG" id="bih:BIP78_0187"/>
<accession>A0A410FS81</accession>
<reference evidence="3" key="1">
    <citation type="submission" date="2018-12" db="EMBL/GenBank/DDBJ databases">
        <title>Complete genome sequence of an uncultured bacterium of the candidate phylum Bipolaricaulota.</title>
        <authorList>
            <person name="Kadnikov V.V."/>
            <person name="Mardanov A.V."/>
            <person name="Beletsky A.V."/>
            <person name="Frank Y.A."/>
            <person name="Karnachuk O.V."/>
            <person name="Ravin N.V."/>
        </authorList>
    </citation>
    <scope>NUCLEOTIDE SEQUENCE [LARGE SCALE GENOMIC DNA]</scope>
</reference>
<feature type="compositionally biased region" description="Basic residues" evidence="1">
    <location>
        <begin position="132"/>
        <end position="142"/>
    </location>
</feature>